<keyword evidence="2" id="KW-1185">Reference proteome</keyword>
<evidence type="ECO:0000313" key="2">
    <source>
        <dbReference type="Proteomes" id="UP001235094"/>
    </source>
</evidence>
<protein>
    <submittedName>
        <fullName evidence="1">Uncharacterized protein</fullName>
    </submittedName>
</protein>
<evidence type="ECO:0000313" key="1">
    <source>
        <dbReference type="EMBL" id="MDQ0510945.1"/>
    </source>
</evidence>
<name>A0ABU0LQL9_9HYPH</name>
<dbReference type="EMBL" id="JAUSVR010000004">
    <property type="protein sequence ID" value="MDQ0510945.1"/>
    <property type="molecule type" value="Genomic_DNA"/>
</dbReference>
<dbReference type="RefSeq" id="WP_306889660.1">
    <property type="nucleotide sequence ID" value="NZ_JAUSVR010000004.1"/>
</dbReference>
<proteinExistence type="predicted"/>
<reference evidence="1 2" key="1">
    <citation type="submission" date="2023-07" db="EMBL/GenBank/DDBJ databases">
        <title>Genomic Encyclopedia of Type Strains, Phase IV (KMG-IV): sequencing the most valuable type-strain genomes for metagenomic binning, comparative biology and taxonomic classification.</title>
        <authorList>
            <person name="Goeker M."/>
        </authorList>
    </citation>
    <scope>NUCLEOTIDE SEQUENCE [LARGE SCALE GENOMIC DNA]</scope>
    <source>
        <strain evidence="1 2">DSM 15561</strain>
    </source>
</reference>
<gene>
    <name evidence="1" type="ORF">QOZ99_001833</name>
</gene>
<sequence length="156" mass="16706">MTLPPAPPSIEEWGNPTEVPDCLADLFVAPKRTLVPGTFVPGDRVRFTGRYYNALPGLYGKVGRLCVLDAGIATFLLDGESAVRSCSVENLEHESLPQFEVGDIVRHCGDGPDEDARVVNVGPRLLRAAYLDGRGGTEGYPIHFVLRCPVQAGGGS</sequence>
<comment type="caution">
    <text evidence="1">The sequence shown here is derived from an EMBL/GenBank/DDBJ whole genome shotgun (WGS) entry which is preliminary data.</text>
</comment>
<dbReference type="Proteomes" id="UP001235094">
    <property type="component" value="Unassembled WGS sequence"/>
</dbReference>
<organism evidence="1 2">
    <name type="scientific">Ancylobacter amanitiformis</name>
    <dbReference type="NCBI Taxonomy" id="217069"/>
    <lineage>
        <taxon>Bacteria</taxon>
        <taxon>Pseudomonadati</taxon>
        <taxon>Pseudomonadota</taxon>
        <taxon>Alphaproteobacteria</taxon>
        <taxon>Hyphomicrobiales</taxon>
        <taxon>Xanthobacteraceae</taxon>
        <taxon>Ancylobacter</taxon>
    </lineage>
</organism>
<accession>A0ABU0LQL9</accession>